<dbReference type="EMBL" id="JAAAMG010000020">
    <property type="protein sequence ID" value="NDW06819.1"/>
    <property type="molecule type" value="Genomic_DNA"/>
</dbReference>
<accession>A0A6N9TAU2</accession>
<evidence type="ECO:0000256" key="1">
    <source>
        <dbReference type="SAM" id="SignalP"/>
    </source>
</evidence>
<keyword evidence="1" id="KW-0732">Signal</keyword>
<sequence length="101" mass="11654">MKAAVSHLFFTTVASMAIVGMAHGQACVPPVEPYPYAPPDNDPELREYINQEYADYMESIEDYMRCLQNESRRAFSQADTVFKRWIQYFGKDAVIRYDSAE</sequence>
<feature type="chain" id="PRO_5026943090" description="Secreted protein" evidence="1">
    <location>
        <begin position="18"/>
        <end position="101"/>
    </location>
</feature>
<comment type="caution">
    <text evidence="2">The sequence shown here is derived from an EMBL/GenBank/DDBJ whole genome shotgun (WGS) entry which is preliminary data.</text>
</comment>
<organism evidence="2 3">
    <name type="scientific">Jiella pacifica</name>
    <dbReference type="NCBI Taxonomy" id="2696469"/>
    <lineage>
        <taxon>Bacteria</taxon>
        <taxon>Pseudomonadati</taxon>
        <taxon>Pseudomonadota</taxon>
        <taxon>Alphaproteobacteria</taxon>
        <taxon>Hyphomicrobiales</taxon>
        <taxon>Aurantimonadaceae</taxon>
        <taxon>Jiella</taxon>
    </lineage>
</organism>
<gene>
    <name evidence="2" type="ORF">GTK09_20595</name>
</gene>
<evidence type="ECO:0000313" key="3">
    <source>
        <dbReference type="Proteomes" id="UP000469011"/>
    </source>
</evidence>
<dbReference type="Proteomes" id="UP000469011">
    <property type="component" value="Unassembled WGS sequence"/>
</dbReference>
<evidence type="ECO:0008006" key="4">
    <source>
        <dbReference type="Google" id="ProtNLM"/>
    </source>
</evidence>
<reference evidence="2 3" key="1">
    <citation type="submission" date="2020-01" db="EMBL/GenBank/DDBJ databases">
        <title>Jiella pacifica sp. nov.</title>
        <authorList>
            <person name="Xue Z."/>
            <person name="Zhu S."/>
            <person name="Chen J."/>
            <person name="Yang J."/>
        </authorList>
    </citation>
    <scope>NUCLEOTIDE SEQUENCE [LARGE SCALE GENOMIC DNA]</scope>
    <source>
        <strain evidence="2 3">40Bstr34</strain>
    </source>
</reference>
<name>A0A6N9TAU2_9HYPH</name>
<proteinExistence type="predicted"/>
<feature type="signal peptide" evidence="1">
    <location>
        <begin position="1"/>
        <end position="17"/>
    </location>
</feature>
<keyword evidence="3" id="KW-1185">Reference proteome</keyword>
<dbReference type="RefSeq" id="WP_083591620.1">
    <property type="nucleotide sequence ID" value="NZ_JAAAMG010000020.1"/>
</dbReference>
<protein>
    <recommendedName>
        <fullName evidence="4">Secreted protein</fullName>
    </recommendedName>
</protein>
<dbReference type="AlphaFoldDB" id="A0A6N9TAU2"/>
<evidence type="ECO:0000313" key="2">
    <source>
        <dbReference type="EMBL" id="NDW06819.1"/>
    </source>
</evidence>